<dbReference type="GeneID" id="80866108"/>
<comment type="caution">
    <text evidence="2">The sequence shown here is derived from an EMBL/GenBank/DDBJ whole genome shotgun (WGS) entry which is preliminary data.</text>
</comment>
<protein>
    <submittedName>
        <fullName evidence="2">Uncharacterized protein</fullName>
    </submittedName>
</protein>
<dbReference type="EMBL" id="JAOPEN010000002">
    <property type="protein sequence ID" value="KAJ4863256.1"/>
    <property type="molecule type" value="Genomic_DNA"/>
</dbReference>
<proteinExistence type="predicted"/>
<reference evidence="2" key="1">
    <citation type="submission" date="2022-09" db="EMBL/GenBank/DDBJ databases">
        <title>Chromosome-level assembly of Trichoderma breve T069, a fungus used in development of biopesticide product.</title>
        <authorList>
            <person name="Lin R."/>
            <person name="Liu T."/>
        </authorList>
    </citation>
    <scope>NUCLEOTIDE SEQUENCE</scope>
    <source>
        <strain evidence="2">T069</strain>
    </source>
</reference>
<feature type="region of interest" description="Disordered" evidence="1">
    <location>
        <begin position="1"/>
        <end position="28"/>
    </location>
</feature>
<dbReference type="AlphaFoldDB" id="A0A9W9EAS4"/>
<name>A0A9W9EAS4_9HYPO</name>
<feature type="region of interest" description="Disordered" evidence="1">
    <location>
        <begin position="61"/>
        <end position="102"/>
    </location>
</feature>
<evidence type="ECO:0000313" key="3">
    <source>
        <dbReference type="Proteomes" id="UP001140511"/>
    </source>
</evidence>
<dbReference type="RefSeq" id="XP_056032312.1">
    <property type="nucleotide sequence ID" value="XM_056171420.1"/>
</dbReference>
<organism evidence="2 3">
    <name type="scientific">Trichoderma breve</name>
    <dbReference type="NCBI Taxonomy" id="2034170"/>
    <lineage>
        <taxon>Eukaryota</taxon>
        <taxon>Fungi</taxon>
        <taxon>Dikarya</taxon>
        <taxon>Ascomycota</taxon>
        <taxon>Pezizomycotina</taxon>
        <taxon>Sordariomycetes</taxon>
        <taxon>Hypocreomycetidae</taxon>
        <taxon>Hypocreales</taxon>
        <taxon>Hypocreaceae</taxon>
        <taxon>Trichoderma</taxon>
    </lineage>
</organism>
<feature type="compositionally biased region" description="Low complexity" evidence="1">
    <location>
        <begin position="65"/>
        <end position="75"/>
    </location>
</feature>
<evidence type="ECO:0000256" key="1">
    <source>
        <dbReference type="SAM" id="MobiDB-lite"/>
    </source>
</evidence>
<gene>
    <name evidence="2" type="ORF">T069G_04210</name>
</gene>
<keyword evidence="3" id="KW-1185">Reference proteome</keyword>
<dbReference type="Proteomes" id="UP001140511">
    <property type="component" value="Unassembled WGS sequence"/>
</dbReference>
<accession>A0A9W9EAS4</accession>
<sequence length="102" mass="10683">MPDAIGNPTFGDHSEAQSIGPEAEQTTHTTRLGGANIASYIAGAPSAEFERPLLDFACGAATKPSSTSGTESTGSVAVQVGDFEITPEGETEEERVWRQWLG</sequence>
<evidence type="ECO:0000313" key="2">
    <source>
        <dbReference type="EMBL" id="KAJ4863256.1"/>
    </source>
</evidence>